<sequence length="465" mass="51608">MTELPAFRLEWVWRDEPATGSPEERATRADLRMSVGAEDLTRNEDPRTRVLAEHVTTALYPLAEWVAFNWWSLNADARPGTQISQLRFAYRNGVGDARGAWWMRSRRHVLRAACDGFHWPDVIFVPEGRETRVVWMPDATSATRERTRFVARGNAVVESAGFVVALRGFVDAVTERLAARGITGTPLQTEWDAIRRAGEEETAFCLAAARLGLDPYSEAGPHREAIAEVLKQLPEPLATDFLNGVGAEHVTDRLGWLAEARGLVGPARDDASAEVAELRAACADLRERFFAPGATDNPWEIGYQVADRVREWAGLRPTEPFDPAPLMHYETLPTAYLDRGLVALGARRGQRGPTLVAARRFTARPRRFLQARALWHLICDVHEEFLIAAAHTHRQHVARGFALEVLAPAQGIAALLADPAHLVSAEDVEVIADDYGVGNIVVEHQLDNRVLAQNFEWTPPAAGVR</sequence>
<protein>
    <submittedName>
        <fullName evidence="1">Uncharacterized protein</fullName>
    </submittedName>
</protein>
<organism evidence="1 2">
    <name type="scientific">Saccharopolyspora rosea</name>
    <dbReference type="NCBI Taxonomy" id="524884"/>
    <lineage>
        <taxon>Bacteria</taxon>
        <taxon>Bacillati</taxon>
        <taxon>Actinomycetota</taxon>
        <taxon>Actinomycetes</taxon>
        <taxon>Pseudonocardiales</taxon>
        <taxon>Pseudonocardiaceae</taxon>
        <taxon>Saccharopolyspora</taxon>
    </lineage>
</organism>
<evidence type="ECO:0000313" key="1">
    <source>
        <dbReference type="EMBL" id="MFD0922740.1"/>
    </source>
</evidence>
<accession>A0ABW3FZQ0</accession>
<name>A0ABW3FZQ0_9PSEU</name>
<proteinExistence type="predicted"/>
<dbReference type="RefSeq" id="WP_263247579.1">
    <property type="nucleotide sequence ID" value="NZ_BAABLT010000038.1"/>
</dbReference>
<dbReference type="EMBL" id="JBHTIW010000024">
    <property type="protein sequence ID" value="MFD0922740.1"/>
    <property type="molecule type" value="Genomic_DNA"/>
</dbReference>
<gene>
    <name evidence="1" type="ORF">ACFQ16_23585</name>
</gene>
<evidence type="ECO:0000313" key="2">
    <source>
        <dbReference type="Proteomes" id="UP001597018"/>
    </source>
</evidence>
<comment type="caution">
    <text evidence="1">The sequence shown here is derived from an EMBL/GenBank/DDBJ whole genome shotgun (WGS) entry which is preliminary data.</text>
</comment>
<keyword evidence="2" id="KW-1185">Reference proteome</keyword>
<dbReference type="Proteomes" id="UP001597018">
    <property type="component" value="Unassembled WGS sequence"/>
</dbReference>
<reference evidence="2" key="1">
    <citation type="journal article" date="2019" name="Int. J. Syst. Evol. Microbiol.">
        <title>The Global Catalogue of Microorganisms (GCM) 10K type strain sequencing project: providing services to taxonomists for standard genome sequencing and annotation.</title>
        <authorList>
            <consortium name="The Broad Institute Genomics Platform"/>
            <consortium name="The Broad Institute Genome Sequencing Center for Infectious Disease"/>
            <person name="Wu L."/>
            <person name="Ma J."/>
        </authorList>
    </citation>
    <scope>NUCLEOTIDE SEQUENCE [LARGE SCALE GENOMIC DNA]</scope>
    <source>
        <strain evidence="2">CCUG 56401</strain>
    </source>
</reference>